<dbReference type="Proteomes" id="UP001058074">
    <property type="component" value="Unassembled WGS sequence"/>
</dbReference>
<keyword evidence="1" id="KW-0966">Cell projection</keyword>
<keyword evidence="1" id="KW-0282">Flagellum</keyword>
<name>A0ACB5RFV3_9CLOT</name>
<accession>A0ACB5RFV3</accession>
<evidence type="ECO:0000313" key="1">
    <source>
        <dbReference type="EMBL" id="GKX67929.1"/>
    </source>
</evidence>
<sequence>MDIFLIAGIIAGFAAVLLGMVLKGANIALLFSGEALLIIFGGTIAATANSFPKKEFLNIPKIFGVLFKERTDIDPIAIINKIVEMSQATRKNGILALEGDIQQMENKFMKKGFEMVVDGMDPEYIREVLDTEIESMEERHRVGASVFTTAGSSAPTLGVLGAVVGLIGALGDLKDTDKLGESIAGAFVATLFGIFVGYVFCHPAASRLKRKSAEEIKTMYIIVEGVLAIQEGKNSKAIQMKLAGMLDPKQREALEAAVGNAEGSK</sequence>
<proteinExistence type="predicted"/>
<keyword evidence="1" id="KW-0969">Cilium</keyword>
<protein>
    <submittedName>
        <fullName evidence="1">Flagellar motor protein MotA</fullName>
    </submittedName>
</protein>
<organism evidence="1 2">
    <name type="scientific">Inconstantimicrobium mannanitabidum</name>
    <dbReference type="NCBI Taxonomy" id="1604901"/>
    <lineage>
        <taxon>Bacteria</taxon>
        <taxon>Bacillati</taxon>
        <taxon>Bacillota</taxon>
        <taxon>Clostridia</taxon>
        <taxon>Eubacteriales</taxon>
        <taxon>Clostridiaceae</taxon>
        <taxon>Inconstantimicrobium</taxon>
    </lineage>
</organism>
<keyword evidence="2" id="KW-1185">Reference proteome</keyword>
<gene>
    <name evidence="1" type="ORF">rsdtw13_31870</name>
</gene>
<reference evidence="1" key="1">
    <citation type="journal article" date="2025" name="Int. J. Syst. Evol. Microbiol.">
        <title>Inconstantimicrobium mannanitabidum sp. nov., a novel member of the family Clostridiaceae isolated from anoxic soil under the treatment of reductive soil disinfestation.</title>
        <authorList>
            <person name="Ueki A."/>
            <person name="Tonouchi A."/>
            <person name="Honma S."/>
            <person name="Kaku N."/>
            <person name="Ueki K."/>
        </authorList>
    </citation>
    <scope>NUCLEOTIDE SEQUENCE</scope>
    <source>
        <strain evidence="1">TW13</strain>
    </source>
</reference>
<comment type="caution">
    <text evidence="1">The sequence shown here is derived from an EMBL/GenBank/DDBJ whole genome shotgun (WGS) entry which is preliminary data.</text>
</comment>
<dbReference type="EMBL" id="BROD01000001">
    <property type="protein sequence ID" value="GKX67929.1"/>
    <property type="molecule type" value="Genomic_DNA"/>
</dbReference>
<evidence type="ECO:0000313" key="2">
    <source>
        <dbReference type="Proteomes" id="UP001058074"/>
    </source>
</evidence>